<dbReference type="EMBL" id="CM042036">
    <property type="protein sequence ID" value="KAI3744546.1"/>
    <property type="molecule type" value="Genomic_DNA"/>
</dbReference>
<reference evidence="1 2" key="2">
    <citation type="journal article" date="2022" name="Mol. Ecol. Resour.">
        <title>The genomes of chicory, endive, great burdock and yacon provide insights into Asteraceae paleo-polyploidization history and plant inulin production.</title>
        <authorList>
            <person name="Fan W."/>
            <person name="Wang S."/>
            <person name="Wang H."/>
            <person name="Wang A."/>
            <person name="Jiang F."/>
            <person name="Liu H."/>
            <person name="Zhao H."/>
            <person name="Xu D."/>
            <person name="Zhang Y."/>
        </authorList>
    </citation>
    <scope>NUCLEOTIDE SEQUENCE [LARGE SCALE GENOMIC DNA]</scope>
    <source>
        <strain evidence="2">cv. Yunnan</strain>
        <tissue evidence="1">Leaves</tissue>
    </source>
</reference>
<proteinExistence type="predicted"/>
<evidence type="ECO:0000313" key="2">
    <source>
        <dbReference type="Proteomes" id="UP001056120"/>
    </source>
</evidence>
<keyword evidence="2" id="KW-1185">Reference proteome</keyword>
<protein>
    <submittedName>
        <fullName evidence="1">Uncharacterized protein</fullName>
    </submittedName>
</protein>
<organism evidence="1 2">
    <name type="scientific">Smallanthus sonchifolius</name>
    <dbReference type="NCBI Taxonomy" id="185202"/>
    <lineage>
        <taxon>Eukaryota</taxon>
        <taxon>Viridiplantae</taxon>
        <taxon>Streptophyta</taxon>
        <taxon>Embryophyta</taxon>
        <taxon>Tracheophyta</taxon>
        <taxon>Spermatophyta</taxon>
        <taxon>Magnoliopsida</taxon>
        <taxon>eudicotyledons</taxon>
        <taxon>Gunneridae</taxon>
        <taxon>Pentapetalae</taxon>
        <taxon>asterids</taxon>
        <taxon>campanulids</taxon>
        <taxon>Asterales</taxon>
        <taxon>Asteraceae</taxon>
        <taxon>Asteroideae</taxon>
        <taxon>Heliantheae alliance</taxon>
        <taxon>Millerieae</taxon>
        <taxon>Smallanthus</taxon>
    </lineage>
</organism>
<evidence type="ECO:0000313" key="1">
    <source>
        <dbReference type="EMBL" id="KAI3744546.1"/>
    </source>
</evidence>
<sequence length="121" mass="13880">MENIRMLWFGSYHAFVDLAKFDRWEVKKGGKINEFRTQNDNHNQPHKEKSIVNSCLGCSYTSVLVGKKVADDKKKATKKVSMGQADLLTVLDSNCLILGCVRENEDIACYFKELKVFPRTF</sequence>
<dbReference type="Proteomes" id="UP001056120">
    <property type="component" value="Linkage Group LG19"/>
</dbReference>
<comment type="caution">
    <text evidence="1">The sequence shown here is derived from an EMBL/GenBank/DDBJ whole genome shotgun (WGS) entry which is preliminary data.</text>
</comment>
<gene>
    <name evidence="1" type="ORF">L1987_57629</name>
</gene>
<accession>A0ACB9DDK9</accession>
<name>A0ACB9DDK9_9ASTR</name>
<reference evidence="2" key="1">
    <citation type="journal article" date="2022" name="Mol. Ecol. Resour.">
        <title>The genomes of chicory, endive, great burdock and yacon provide insights into Asteraceae palaeo-polyploidization history and plant inulin production.</title>
        <authorList>
            <person name="Fan W."/>
            <person name="Wang S."/>
            <person name="Wang H."/>
            <person name="Wang A."/>
            <person name="Jiang F."/>
            <person name="Liu H."/>
            <person name="Zhao H."/>
            <person name="Xu D."/>
            <person name="Zhang Y."/>
        </authorList>
    </citation>
    <scope>NUCLEOTIDE SEQUENCE [LARGE SCALE GENOMIC DNA]</scope>
    <source>
        <strain evidence="2">cv. Yunnan</strain>
    </source>
</reference>